<geneLocation type="plasmid" evidence="1">
    <name>pQBR57</name>
</geneLocation>
<gene>
    <name evidence="1" type="ORF">PQBR57_0328</name>
</gene>
<keyword evidence="1" id="KW-0614">Plasmid</keyword>
<proteinExistence type="predicted"/>
<dbReference type="RefSeq" id="WP_192963446.1">
    <property type="nucleotide sequence ID" value="NZ_LN713926.1"/>
</dbReference>
<dbReference type="EMBL" id="LN713926">
    <property type="protein sequence ID" value="CEK42281.1"/>
    <property type="molecule type" value="Genomic_DNA"/>
</dbReference>
<accession>A0A0G4E4W4</accession>
<reference evidence="1" key="1">
    <citation type="submission" date="2014-12" db="EMBL/GenBank/DDBJ databases">
        <authorList>
            <person name="Hall J."/>
        </authorList>
    </citation>
    <scope>NUCLEOTIDE SEQUENCE [LARGE SCALE GENOMIC DNA]</scope>
    <source>
        <strain evidence="1">SBW25</strain>
        <plasmid evidence="1">pQBR57</plasmid>
    </source>
</reference>
<organism evidence="1">
    <name type="scientific">Pseudomonas fluorescens (strain SBW25)</name>
    <dbReference type="NCBI Taxonomy" id="216595"/>
    <lineage>
        <taxon>Bacteria</taxon>
        <taxon>Pseudomonadati</taxon>
        <taxon>Pseudomonadota</taxon>
        <taxon>Gammaproteobacteria</taxon>
        <taxon>Pseudomonadales</taxon>
        <taxon>Pseudomonadaceae</taxon>
        <taxon>Pseudomonas</taxon>
    </lineage>
</organism>
<protein>
    <submittedName>
        <fullName evidence="1">Uncharacterized protein</fullName>
    </submittedName>
</protein>
<evidence type="ECO:0000313" key="1">
    <source>
        <dbReference type="EMBL" id="CEK42281.1"/>
    </source>
</evidence>
<dbReference type="AlphaFoldDB" id="A0A0G4E4W4"/>
<name>A0A0G4E4W4_PSEFS</name>
<reference evidence="1" key="2">
    <citation type="submission" date="2015-06" db="EMBL/GenBank/DDBJ databases">
        <title>Environmentally co-occuring mercury resistance plasmids are genetically and phenotypically diverse and confer variable context-dependent fitness effects.</title>
        <authorList>
            <person name="Hall J.P.J."/>
            <person name="Harrison E."/>
            <person name="Lilley A.K."/>
            <person name="Paterson S."/>
            <person name="Spiers A.J."/>
            <person name="Brockhurst M.A."/>
        </authorList>
    </citation>
    <scope>NUCLEOTIDE SEQUENCE [LARGE SCALE GENOMIC DNA]</scope>
    <source>
        <strain evidence="1">SBW25</strain>
        <plasmid evidence="1">pQBR57</plasmid>
    </source>
</reference>
<sequence length="184" mass="20217">MNHAIRSHHHPQPASPAAAQITALGFYKKLLAHDWYYAWSDDSATYKAGQAADDRLEQMAKDSGAVHQWLYREFSKHHSTGESWGTPRHPLPAAPTELTASDALALRTKLAKAEFAMKARKFIGLLFPAVAKADPVSVVLEKVFILGFYYGDEPAPALIAQHPKLRKAWSEGQALVADLSKSAS</sequence>